<dbReference type="PROSITE" id="PS50157">
    <property type="entry name" value="ZINC_FINGER_C2H2_2"/>
    <property type="match status" value="1"/>
</dbReference>
<evidence type="ECO:0000256" key="1">
    <source>
        <dbReference type="PROSITE-ProRule" id="PRU00042"/>
    </source>
</evidence>
<accession>A0AAE0JUI5</accession>
<dbReference type="PROSITE" id="PS00028">
    <property type="entry name" value="ZINC_FINGER_C2H2_1"/>
    <property type="match status" value="1"/>
</dbReference>
<keyword evidence="1" id="KW-0479">Metal-binding</keyword>
<dbReference type="AlphaFoldDB" id="A0AAE0JUI5"/>
<feature type="domain" description="C2H2-type" evidence="2">
    <location>
        <begin position="106"/>
        <end position="134"/>
    </location>
</feature>
<dbReference type="EMBL" id="JAULSN010000011">
    <property type="protein sequence ID" value="KAK3361715.1"/>
    <property type="molecule type" value="Genomic_DNA"/>
</dbReference>
<evidence type="ECO:0000259" key="2">
    <source>
        <dbReference type="PROSITE" id="PS50157"/>
    </source>
</evidence>
<dbReference type="Gene3D" id="3.30.160.60">
    <property type="entry name" value="Classic Zinc Finger"/>
    <property type="match status" value="1"/>
</dbReference>
<sequence>MLSPPLSGTFNAIEAVEHTACDRSEIPPGPASAGKRSKARALCTWKDCDHREPDTDKMKKHAATHRRCPKEDCSWADARDQKETKRHVWSNHKAWAESTGYPSMDAQCDECPAVFTREDSMIRHKKKAHGTIKRVKK</sequence>
<dbReference type="GO" id="GO:0008270">
    <property type="term" value="F:zinc ion binding"/>
    <property type="evidence" value="ECO:0007669"/>
    <property type="project" value="UniProtKB-KW"/>
</dbReference>
<gene>
    <name evidence="3" type="ORF">B0T24DRAFT_642237</name>
</gene>
<reference evidence="3" key="1">
    <citation type="journal article" date="2023" name="Mol. Phylogenet. Evol.">
        <title>Genome-scale phylogeny and comparative genomics of the fungal order Sordariales.</title>
        <authorList>
            <person name="Hensen N."/>
            <person name="Bonometti L."/>
            <person name="Westerberg I."/>
            <person name="Brannstrom I.O."/>
            <person name="Guillou S."/>
            <person name="Cros-Aarteil S."/>
            <person name="Calhoun S."/>
            <person name="Haridas S."/>
            <person name="Kuo A."/>
            <person name="Mondo S."/>
            <person name="Pangilinan J."/>
            <person name="Riley R."/>
            <person name="LaButti K."/>
            <person name="Andreopoulos B."/>
            <person name="Lipzen A."/>
            <person name="Chen C."/>
            <person name="Yan M."/>
            <person name="Daum C."/>
            <person name="Ng V."/>
            <person name="Clum A."/>
            <person name="Steindorff A."/>
            <person name="Ohm R.A."/>
            <person name="Martin F."/>
            <person name="Silar P."/>
            <person name="Natvig D.O."/>
            <person name="Lalanne C."/>
            <person name="Gautier V."/>
            <person name="Ament-Velasquez S.L."/>
            <person name="Kruys A."/>
            <person name="Hutchinson M.I."/>
            <person name="Powell A.J."/>
            <person name="Barry K."/>
            <person name="Miller A.N."/>
            <person name="Grigoriev I.V."/>
            <person name="Debuchy R."/>
            <person name="Gladieux P."/>
            <person name="Hiltunen Thoren M."/>
            <person name="Johannesson H."/>
        </authorList>
    </citation>
    <scope>NUCLEOTIDE SEQUENCE</scope>
    <source>
        <strain evidence="3">CBS 958.72</strain>
    </source>
</reference>
<keyword evidence="1" id="KW-0863">Zinc-finger</keyword>
<reference evidence="3" key="2">
    <citation type="submission" date="2023-06" db="EMBL/GenBank/DDBJ databases">
        <authorList>
            <consortium name="Lawrence Berkeley National Laboratory"/>
            <person name="Haridas S."/>
            <person name="Hensen N."/>
            <person name="Bonometti L."/>
            <person name="Westerberg I."/>
            <person name="Brannstrom I.O."/>
            <person name="Guillou S."/>
            <person name="Cros-Aarteil S."/>
            <person name="Calhoun S."/>
            <person name="Kuo A."/>
            <person name="Mondo S."/>
            <person name="Pangilinan J."/>
            <person name="Riley R."/>
            <person name="Labutti K."/>
            <person name="Andreopoulos B."/>
            <person name="Lipzen A."/>
            <person name="Chen C."/>
            <person name="Yanf M."/>
            <person name="Daum C."/>
            <person name="Ng V."/>
            <person name="Clum A."/>
            <person name="Steindorff A."/>
            <person name="Ohm R."/>
            <person name="Martin F."/>
            <person name="Silar P."/>
            <person name="Natvig D."/>
            <person name="Lalanne C."/>
            <person name="Gautier V."/>
            <person name="Ament-Velasquez S.L."/>
            <person name="Kruys A."/>
            <person name="Hutchinson M.I."/>
            <person name="Powell A.J."/>
            <person name="Barry K."/>
            <person name="Miller A.N."/>
            <person name="Grigoriev I.V."/>
            <person name="Debuchy R."/>
            <person name="Gladieux P."/>
            <person name="Thoren M.H."/>
            <person name="Johannesson H."/>
        </authorList>
    </citation>
    <scope>NUCLEOTIDE SEQUENCE</scope>
    <source>
        <strain evidence="3">CBS 958.72</strain>
    </source>
</reference>
<name>A0AAE0JUI5_9PEZI</name>
<dbReference type="InterPro" id="IPR013087">
    <property type="entry name" value="Znf_C2H2_type"/>
</dbReference>
<dbReference type="SMART" id="SM00355">
    <property type="entry name" value="ZnF_C2H2"/>
    <property type="match status" value="2"/>
</dbReference>
<keyword evidence="4" id="KW-1185">Reference proteome</keyword>
<evidence type="ECO:0000313" key="3">
    <source>
        <dbReference type="EMBL" id="KAK3361715.1"/>
    </source>
</evidence>
<comment type="caution">
    <text evidence="3">The sequence shown here is derived from an EMBL/GenBank/DDBJ whole genome shotgun (WGS) entry which is preliminary data.</text>
</comment>
<dbReference type="Proteomes" id="UP001287356">
    <property type="component" value="Unassembled WGS sequence"/>
</dbReference>
<proteinExistence type="predicted"/>
<evidence type="ECO:0000313" key="4">
    <source>
        <dbReference type="Proteomes" id="UP001287356"/>
    </source>
</evidence>
<keyword evidence="1" id="KW-0862">Zinc</keyword>
<organism evidence="3 4">
    <name type="scientific">Lasiosphaeria ovina</name>
    <dbReference type="NCBI Taxonomy" id="92902"/>
    <lineage>
        <taxon>Eukaryota</taxon>
        <taxon>Fungi</taxon>
        <taxon>Dikarya</taxon>
        <taxon>Ascomycota</taxon>
        <taxon>Pezizomycotina</taxon>
        <taxon>Sordariomycetes</taxon>
        <taxon>Sordariomycetidae</taxon>
        <taxon>Sordariales</taxon>
        <taxon>Lasiosphaeriaceae</taxon>
        <taxon>Lasiosphaeria</taxon>
    </lineage>
</organism>
<protein>
    <recommendedName>
        <fullName evidence="2">C2H2-type domain-containing protein</fullName>
    </recommendedName>
</protein>